<dbReference type="PROSITE" id="PS50943">
    <property type="entry name" value="HTH_CROC1"/>
    <property type="match status" value="1"/>
</dbReference>
<evidence type="ECO:0000313" key="4">
    <source>
        <dbReference type="EMBL" id="MFC6385439.1"/>
    </source>
</evidence>
<feature type="compositionally biased region" description="Low complexity" evidence="1">
    <location>
        <begin position="162"/>
        <end position="188"/>
    </location>
</feature>
<dbReference type="SUPFAM" id="SSF47413">
    <property type="entry name" value="lambda repressor-like DNA-binding domains"/>
    <property type="match status" value="1"/>
</dbReference>
<dbReference type="PANTHER" id="PTHR34475">
    <property type="match status" value="1"/>
</dbReference>
<reference evidence="5" key="1">
    <citation type="journal article" date="2019" name="Int. J. Syst. Evol. Microbiol.">
        <title>The Global Catalogue of Microorganisms (GCM) 10K type strain sequencing project: providing services to taxonomists for standard genome sequencing and annotation.</title>
        <authorList>
            <consortium name="The Broad Institute Genomics Platform"/>
            <consortium name="The Broad Institute Genome Sequencing Center for Infectious Disease"/>
            <person name="Wu L."/>
            <person name="Ma J."/>
        </authorList>
    </citation>
    <scope>NUCLEOTIDE SEQUENCE [LARGE SCALE GENOMIC DNA]</scope>
    <source>
        <strain evidence="5">CCUG 42001</strain>
    </source>
</reference>
<dbReference type="Gene3D" id="1.10.260.40">
    <property type="entry name" value="lambda repressor-like DNA-binding domains"/>
    <property type="match status" value="1"/>
</dbReference>
<protein>
    <submittedName>
        <fullName evidence="4">Helix-turn-helix domain-containing protein</fullName>
    </submittedName>
</protein>
<dbReference type="Proteomes" id="UP001596267">
    <property type="component" value="Unassembled WGS sequence"/>
</dbReference>
<proteinExistence type="predicted"/>
<keyword evidence="2" id="KW-0812">Transmembrane</keyword>
<dbReference type="CDD" id="cd00093">
    <property type="entry name" value="HTH_XRE"/>
    <property type="match status" value="1"/>
</dbReference>
<dbReference type="InterPro" id="IPR010982">
    <property type="entry name" value="Lambda_DNA-bd_dom_sf"/>
</dbReference>
<feature type="compositionally biased region" description="Polar residues" evidence="1">
    <location>
        <begin position="76"/>
        <end position="85"/>
    </location>
</feature>
<evidence type="ECO:0000313" key="5">
    <source>
        <dbReference type="Proteomes" id="UP001596267"/>
    </source>
</evidence>
<dbReference type="InterPro" id="IPR050400">
    <property type="entry name" value="Bact_Cytoskel_RodZ"/>
</dbReference>
<comment type="caution">
    <text evidence="4">The sequence shown here is derived from an EMBL/GenBank/DDBJ whole genome shotgun (WGS) entry which is preliminary data.</text>
</comment>
<feature type="transmembrane region" description="Helical" evidence="2">
    <location>
        <begin position="120"/>
        <end position="142"/>
    </location>
</feature>
<evidence type="ECO:0000259" key="3">
    <source>
        <dbReference type="PROSITE" id="PS50943"/>
    </source>
</evidence>
<gene>
    <name evidence="4" type="ORF">ACFP7A_02395</name>
</gene>
<keyword evidence="5" id="KW-1185">Reference proteome</keyword>
<name>A0ABW1WD49_9BACL</name>
<dbReference type="Pfam" id="PF13413">
    <property type="entry name" value="HTH_25"/>
    <property type="match status" value="1"/>
</dbReference>
<dbReference type="PANTHER" id="PTHR34475:SF1">
    <property type="entry name" value="CYTOSKELETON PROTEIN RODZ"/>
    <property type="match status" value="1"/>
</dbReference>
<dbReference type="InterPro" id="IPR001387">
    <property type="entry name" value="Cro/C1-type_HTH"/>
</dbReference>
<evidence type="ECO:0000256" key="1">
    <source>
        <dbReference type="SAM" id="MobiDB-lite"/>
    </source>
</evidence>
<dbReference type="EMBL" id="JBHSTQ010000002">
    <property type="protein sequence ID" value="MFC6385439.1"/>
    <property type="molecule type" value="Genomic_DNA"/>
</dbReference>
<evidence type="ECO:0000256" key="2">
    <source>
        <dbReference type="SAM" id="Phobius"/>
    </source>
</evidence>
<accession>A0ABW1WD49</accession>
<dbReference type="RefSeq" id="WP_290443373.1">
    <property type="nucleotide sequence ID" value="NZ_JBHSTQ010000002.1"/>
</dbReference>
<keyword evidence="2" id="KW-0472">Membrane</keyword>
<sequence>MSELGQALKEAREQKNLSLDALQEETKIQKRYLKAIEEGDFSQLPGEFYTRAFIKSYAEAVDLDFKSLSEQYASDMPSINRQPVESRTMPPDGSEADRTPKPLRRNAVRASNWSSFVNKAIVLVFVLIALMIVYILVTHFAGNRTNPSADQSNGNAVQYKGSSTSSSSNSSSENSDTSSSSSDASSTTQKMKQEKVQGSTTTYTLSGAKKFIVTVTAKTDRPAWFMASDAKTSKLIAQGTVAANGKKSYRFDATNVQTLNIQFGNVPGTVFKINGKTVKFSNTATVQHLIINYTK</sequence>
<organism evidence="4 5">
    <name type="scientific">Sporolactobacillus kofuensis</name>
    <dbReference type="NCBI Taxonomy" id="269672"/>
    <lineage>
        <taxon>Bacteria</taxon>
        <taxon>Bacillati</taxon>
        <taxon>Bacillota</taxon>
        <taxon>Bacilli</taxon>
        <taxon>Bacillales</taxon>
        <taxon>Sporolactobacillaceae</taxon>
        <taxon>Sporolactobacillus</taxon>
    </lineage>
</organism>
<feature type="compositionally biased region" description="Polar residues" evidence="1">
    <location>
        <begin position="145"/>
        <end position="156"/>
    </location>
</feature>
<feature type="region of interest" description="Disordered" evidence="1">
    <location>
        <begin position="145"/>
        <end position="199"/>
    </location>
</feature>
<feature type="domain" description="HTH cro/C1-type" evidence="3">
    <location>
        <begin position="8"/>
        <end position="39"/>
    </location>
</feature>
<feature type="region of interest" description="Disordered" evidence="1">
    <location>
        <begin position="76"/>
        <end position="103"/>
    </location>
</feature>
<keyword evidence="2" id="KW-1133">Transmembrane helix</keyword>